<accession>A0A366I390</accession>
<dbReference type="NCBIfam" id="NF007411">
    <property type="entry name" value="PRK09947.1"/>
    <property type="match status" value="1"/>
</dbReference>
<dbReference type="EMBL" id="QNRY01000018">
    <property type="protein sequence ID" value="RBP62172.1"/>
    <property type="molecule type" value="Genomic_DNA"/>
</dbReference>
<dbReference type="InterPro" id="IPR058229">
    <property type="entry name" value="YdhW-like"/>
</dbReference>
<dbReference type="OrthoDB" id="6433774at2"/>
<dbReference type="AlphaFoldDB" id="A0A366I390"/>
<evidence type="ECO:0000313" key="2">
    <source>
        <dbReference type="EMBL" id="RBP62172.1"/>
    </source>
</evidence>
<dbReference type="Proteomes" id="UP000253046">
    <property type="component" value="Unassembled WGS sequence"/>
</dbReference>
<feature type="compositionally biased region" description="Polar residues" evidence="1">
    <location>
        <begin position="1"/>
        <end position="14"/>
    </location>
</feature>
<keyword evidence="3" id="KW-1185">Reference proteome</keyword>
<protein>
    <submittedName>
        <fullName evidence="2">Uncharacterized protein</fullName>
    </submittedName>
</protein>
<feature type="region of interest" description="Disordered" evidence="1">
    <location>
        <begin position="1"/>
        <end position="24"/>
    </location>
</feature>
<evidence type="ECO:0000313" key="3">
    <source>
        <dbReference type="Proteomes" id="UP000253046"/>
    </source>
</evidence>
<reference evidence="2 3" key="1">
    <citation type="submission" date="2018-06" db="EMBL/GenBank/DDBJ databases">
        <title>Genomic Encyclopedia of Type Strains, Phase IV (KMG-IV): sequencing the most valuable type-strain genomes for metagenomic binning, comparative biology and taxonomic classification.</title>
        <authorList>
            <person name="Goeker M."/>
        </authorList>
    </citation>
    <scope>NUCLEOTIDE SEQUENCE [LARGE SCALE GENOMIC DNA]</scope>
    <source>
        <strain evidence="2 3">DSM 30166</strain>
    </source>
</reference>
<comment type="caution">
    <text evidence="2">The sequence shown here is derived from an EMBL/GenBank/DDBJ whole genome shotgun (WGS) entry which is preliminary data.</text>
</comment>
<sequence>MKTTLSLMSAQPVTETPADDQPDLSKRRLLLPLSAQAAAVDDDDGVDDSALPPKAPFLVVADYIRQCSAAGELVNIRRFQAPPYSLTPEALDRLFTQIDASDECADICVISNGEEHYHYAEHRMSHNYARILLFTHEQDVCKTIADTVRFECQTYPRPYKVSMLTLPPYSFDQEKIDNALRFLIQSDRYRDIRTVTASNGEPYLFSERCMSYGKAKGLCEWIEVEQYENP</sequence>
<proteinExistence type="predicted"/>
<gene>
    <name evidence="2" type="ORF">DES54_11843</name>
</gene>
<name>A0A366I390_9GAMM</name>
<evidence type="ECO:0000256" key="1">
    <source>
        <dbReference type="SAM" id="MobiDB-lite"/>
    </source>
</evidence>
<organism evidence="2 3">
    <name type="scientific">Brenneria salicis ATCC 15712 = DSM 30166</name>
    <dbReference type="NCBI Taxonomy" id="714314"/>
    <lineage>
        <taxon>Bacteria</taxon>
        <taxon>Pseudomonadati</taxon>
        <taxon>Pseudomonadota</taxon>
        <taxon>Gammaproteobacteria</taxon>
        <taxon>Enterobacterales</taxon>
        <taxon>Pectobacteriaceae</taxon>
        <taxon>Brenneria</taxon>
    </lineage>
</organism>
<dbReference type="RefSeq" id="WP_113866853.1">
    <property type="nucleotide sequence ID" value="NZ_AGJP01000001.1"/>
</dbReference>